<evidence type="ECO:0000256" key="1">
    <source>
        <dbReference type="SAM" id="MobiDB-lite"/>
    </source>
</evidence>
<evidence type="ECO:0000313" key="2">
    <source>
        <dbReference type="EMBL" id="PBK89239.1"/>
    </source>
</evidence>
<dbReference type="EMBL" id="KZ293669">
    <property type="protein sequence ID" value="PBK89239.1"/>
    <property type="molecule type" value="Genomic_DNA"/>
</dbReference>
<dbReference type="AlphaFoldDB" id="A0A2H3D1R5"/>
<sequence>MFNHLCRHSYMPKSSGNERLQVSTIPNFVHTAAYAMYLFLFDSDTSSPPNVLRRQWEELPPSTSDTFRSVAKAIFDTGDSKNLGFRSEQIHAALCHLFSDDAETLLSKSLKREERLACFVELGSQLGVDLPNAMRGSSLVTLKRGPGRPRKIPSNATDQPKTHQARKRARDESPDPRVTLDASRRNSVTANLPRVDSSRVGISPLDPDYIEDAWATLIFDLNTTRRRKRQRTD</sequence>
<dbReference type="InParanoid" id="A0A2H3D1R5"/>
<dbReference type="Proteomes" id="UP000217790">
    <property type="component" value="Unassembled WGS sequence"/>
</dbReference>
<evidence type="ECO:0000313" key="3">
    <source>
        <dbReference type="Proteomes" id="UP000217790"/>
    </source>
</evidence>
<reference evidence="3" key="1">
    <citation type="journal article" date="2017" name="Nat. Ecol. Evol.">
        <title>Genome expansion and lineage-specific genetic innovations in the forest pathogenic fungi Armillaria.</title>
        <authorList>
            <person name="Sipos G."/>
            <person name="Prasanna A.N."/>
            <person name="Walter M.C."/>
            <person name="O'Connor E."/>
            <person name="Balint B."/>
            <person name="Krizsan K."/>
            <person name="Kiss B."/>
            <person name="Hess J."/>
            <person name="Varga T."/>
            <person name="Slot J."/>
            <person name="Riley R."/>
            <person name="Boka B."/>
            <person name="Rigling D."/>
            <person name="Barry K."/>
            <person name="Lee J."/>
            <person name="Mihaltcheva S."/>
            <person name="LaButti K."/>
            <person name="Lipzen A."/>
            <person name="Waldron R."/>
            <person name="Moloney N.M."/>
            <person name="Sperisen C."/>
            <person name="Kredics L."/>
            <person name="Vagvoelgyi C."/>
            <person name="Patrignani A."/>
            <person name="Fitzpatrick D."/>
            <person name="Nagy I."/>
            <person name="Doyle S."/>
            <person name="Anderson J.B."/>
            <person name="Grigoriev I.V."/>
            <person name="Gueldener U."/>
            <person name="Muensterkoetter M."/>
            <person name="Nagy L.G."/>
        </authorList>
    </citation>
    <scope>NUCLEOTIDE SEQUENCE [LARGE SCALE GENOMIC DNA]</scope>
    <source>
        <strain evidence="3">Ar21-2</strain>
    </source>
</reference>
<gene>
    <name evidence="2" type="ORF">ARMGADRAFT_1167561</name>
</gene>
<feature type="region of interest" description="Disordered" evidence="1">
    <location>
        <begin position="139"/>
        <end position="186"/>
    </location>
</feature>
<accession>A0A2H3D1R5</accession>
<dbReference type="OMA" id="IHAALCH"/>
<name>A0A2H3D1R5_ARMGA</name>
<organism evidence="2 3">
    <name type="scientific">Armillaria gallica</name>
    <name type="common">Bulbous honey fungus</name>
    <name type="synonym">Armillaria bulbosa</name>
    <dbReference type="NCBI Taxonomy" id="47427"/>
    <lineage>
        <taxon>Eukaryota</taxon>
        <taxon>Fungi</taxon>
        <taxon>Dikarya</taxon>
        <taxon>Basidiomycota</taxon>
        <taxon>Agaricomycotina</taxon>
        <taxon>Agaricomycetes</taxon>
        <taxon>Agaricomycetidae</taxon>
        <taxon>Agaricales</taxon>
        <taxon>Marasmiineae</taxon>
        <taxon>Physalacriaceae</taxon>
        <taxon>Armillaria</taxon>
    </lineage>
</organism>
<dbReference type="OrthoDB" id="2835039at2759"/>
<proteinExistence type="predicted"/>
<protein>
    <submittedName>
        <fullName evidence="2">Uncharacterized protein</fullName>
    </submittedName>
</protein>
<keyword evidence="3" id="KW-1185">Reference proteome</keyword>